<comment type="subcellular location">
    <subcellularLocation>
        <location evidence="1">Cytoplasm</location>
        <location evidence="1">Cytoskeleton</location>
    </subcellularLocation>
</comment>
<evidence type="ECO:0000256" key="4">
    <source>
        <dbReference type="ARBA" id="ARBA00023054"/>
    </source>
</evidence>
<gene>
    <name evidence="7" type="primary">Map7</name>
    <name evidence="7" type="ORF">AOXY_G6372</name>
</gene>
<keyword evidence="3" id="KW-0963">Cytoplasm</keyword>
<evidence type="ECO:0000313" key="7">
    <source>
        <dbReference type="EMBL" id="KAK1171524.1"/>
    </source>
</evidence>
<feature type="region of interest" description="Disordered" evidence="6">
    <location>
        <begin position="325"/>
        <end position="751"/>
    </location>
</feature>
<evidence type="ECO:0000313" key="8">
    <source>
        <dbReference type="Proteomes" id="UP001230051"/>
    </source>
</evidence>
<dbReference type="AlphaFoldDB" id="A0AAD8LR59"/>
<dbReference type="PANTHER" id="PTHR15073:SF4">
    <property type="entry name" value="ENSCONSIN"/>
    <property type="match status" value="1"/>
</dbReference>
<feature type="compositionally biased region" description="Polar residues" evidence="6">
    <location>
        <begin position="60"/>
        <end position="77"/>
    </location>
</feature>
<feature type="compositionally biased region" description="Polar residues" evidence="6">
    <location>
        <begin position="668"/>
        <end position="694"/>
    </location>
</feature>
<keyword evidence="5" id="KW-0206">Cytoskeleton</keyword>
<feature type="compositionally biased region" description="Basic and acidic residues" evidence="6">
    <location>
        <begin position="436"/>
        <end position="454"/>
    </location>
</feature>
<keyword evidence="4" id="KW-0175">Coiled coil</keyword>
<accession>A0AAD8LR59</accession>
<feature type="region of interest" description="Disordered" evidence="6">
    <location>
        <begin position="1"/>
        <end position="79"/>
    </location>
</feature>
<proteinExistence type="inferred from homology"/>
<dbReference type="PANTHER" id="PTHR15073">
    <property type="entry name" value="MICROTUBULE-ASSOCIATED PROTEIN"/>
    <property type="match status" value="1"/>
</dbReference>
<feature type="compositionally biased region" description="Polar residues" evidence="6">
    <location>
        <begin position="710"/>
        <end position="723"/>
    </location>
</feature>
<dbReference type="InterPro" id="IPR008604">
    <property type="entry name" value="MAP7_fam"/>
</dbReference>
<sequence length="811" mass="92052">MPVSATAVRQERFKKTGTRPTLPVLFTINEEDEQQRNGNARKQKAADAQAKLDEKKAQASSRPTSAASGQSNNTGNKLESLVLKVDERQRLARERREEREKQLAARESAFLEREERAKQYYEKHLEERKKKLEEQRIKEEKRRAAVEEKRRHRLEEQKERHEAVVRRTTERSQKAKQKPNRWSWGGAMHSSAVNSSGLVESTFPFLDLAGLEHHFHGACGFCRYGTKMQYADRRSVSTMNLLKHVDPVISKRLSSSSATLLNTPDRARRLQLSPWESNIVSRLLTPTHSYLARSRSAVSLSGEIASFSPMTPASYKPTHCRSVERPRASVLSSEVTSHRRTVHSVTIDKKEKVKENEQEKKGLSNLTAAPPATLTVRRSLSPSNVRSRAKAPSPARVPHKTPPLPGTPKQLKSPPQSAEDSPAHNRPLSPGNVRPVRTETNRVEEGEHLDVREESTEDMQLSNKPKSDHPAPTKDTAPKPETLIESVPGLPQPQAQAPASLPPQPAAATAKPSAGTTDPEEATRLLAEKRRKAREQREREEEERRQREEAERRGREEMARRKAEEKARQEEEARLQGEERKRREEEERRAEEEQQQKLAEKRAQKEREEAEQKEEEEARLREEDERLRLERERKFQKEEQERLERKRRLEEIMKRTRRSNGADKKPVSQRNWEVSQQTKTEETVPSQMPEQTPQPVKIEQKSHEEPAAQCTPSNGHGQLSTLHSHPAPVTEESTSTIVKQPKENGISVQNDSFEEVINLPVGTKTSKLDLTGEGSQDVSAIIPVLAFKENGSLGSLANAEGVQSHQTAEVV</sequence>
<evidence type="ECO:0000256" key="6">
    <source>
        <dbReference type="SAM" id="MobiDB-lite"/>
    </source>
</evidence>
<feature type="compositionally biased region" description="Basic and acidic residues" evidence="6">
    <location>
        <begin position="346"/>
        <end position="362"/>
    </location>
</feature>
<protein>
    <submittedName>
        <fullName evidence="7">Ensconsin-like isoform X9</fullName>
    </submittedName>
</protein>
<keyword evidence="8" id="KW-1185">Reference proteome</keyword>
<evidence type="ECO:0000256" key="1">
    <source>
        <dbReference type="ARBA" id="ARBA00004245"/>
    </source>
</evidence>
<evidence type="ECO:0000256" key="3">
    <source>
        <dbReference type="ARBA" id="ARBA00022490"/>
    </source>
</evidence>
<feature type="compositionally biased region" description="Basic and acidic residues" evidence="6">
    <location>
        <begin position="465"/>
        <end position="478"/>
    </location>
</feature>
<evidence type="ECO:0000256" key="2">
    <source>
        <dbReference type="ARBA" id="ARBA00007525"/>
    </source>
</evidence>
<name>A0AAD8LR59_ACIOX</name>
<comment type="similarity">
    <text evidence="2">Belongs to the MAP7 family.</text>
</comment>
<dbReference type="Pfam" id="PF05672">
    <property type="entry name" value="MAP7"/>
    <property type="match status" value="1"/>
</dbReference>
<dbReference type="Proteomes" id="UP001230051">
    <property type="component" value="Unassembled WGS sequence"/>
</dbReference>
<reference evidence="7" key="1">
    <citation type="submission" date="2022-02" db="EMBL/GenBank/DDBJ databases">
        <title>Atlantic sturgeon de novo genome assembly.</title>
        <authorList>
            <person name="Stock M."/>
            <person name="Klopp C."/>
            <person name="Guiguen Y."/>
            <person name="Cabau C."/>
            <person name="Parinello H."/>
            <person name="Santidrian Yebra-Pimentel E."/>
            <person name="Kuhl H."/>
            <person name="Dirks R.P."/>
            <person name="Guessner J."/>
            <person name="Wuertz S."/>
            <person name="Du K."/>
            <person name="Schartl M."/>
        </authorList>
    </citation>
    <scope>NUCLEOTIDE SEQUENCE</scope>
    <source>
        <strain evidence="7">STURGEONOMICS-FGT-2020</strain>
        <tissue evidence="7">Whole blood</tissue>
    </source>
</reference>
<feature type="compositionally biased region" description="Polar residues" evidence="6">
    <location>
        <begin position="376"/>
        <end position="386"/>
    </location>
</feature>
<dbReference type="GO" id="GO:0000226">
    <property type="term" value="P:microtubule cytoskeleton organization"/>
    <property type="evidence" value="ECO:0007669"/>
    <property type="project" value="InterPro"/>
</dbReference>
<organism evidence="7 8">
    <name type="scientific">Acipenser oxyrinchus oxyrinchus</name>
    <dbReference type="NCBI Taxonomy" id="40147"/>
    <lineage>
        <taxon>Eukaryota</taxon>
        <taxon>Metazoa</taxon>
        <taxon>Chordata</taxon>
        <taxon>Craniata</taxon>
        <taxon>Vertebrata</taxon>
        <taxon>Euteleostomi</taxon>
        <taxon>Actinopterygii</taxon>
        <taxon>Chondrostei</taxon>
        <taxon>Acipenseriformes</taxon>
        <taxon>Acipenseridae</taxon>
        <taxon>Acipenser</taxon>
    </lineage>
</organism>
<dbReference type="GO" id="GO:0015630">
    <property type="term" value="C:microtubule cytoskeleton"/>
    <property type="evidence" value="ECO:0007669"/>
    <property type="project" value="InterPro"/>
</dbReference>
<comment type="caution">
    <text evidence="7">The sequence shown here is derived from an EMBL/GenBank/DDBJ whole genome shotgun (WGS) entry which is preliminary data.</text>
</comment>
<dbReference type="InterPro" id="IPR051483">
    <property type="entry name" value="MAP7_domain-containing"/>
</dbReference>
<feature type="compositionally biased region" description="Basic and acidic residues" evidence="6">
    <location>
        <begin position="535"/>
        <end position="666"/>
    </location>
</feature>
<feature type="region of interest" description="Disordered" evidence="6">
    <location>
        <begin position="149"/>
        <end position="186"/>
    </location>
</feature>
<feature type="compositionally biased region" description="Basic and acidic residues" evidence="6">
    <location>
        <begin position="149"/>
        <end position="173"/>
    </location>
</feature>
<dbReference type="EMBL" id="JAGXEW010000005">
    <property type="protein sequence ID" value="KAK1171524.1"/>
    <property type="molecule type" value="Genomic_DNA"/>
</dbReference>
<feature type="compositionally biased region" description="Low complexity" evidence="6">
    <location>
        <begin position="488"/>
        <end position="499"/>
    </location>
</feature>
<evidence type="ECO:0000256" key="5">
    <source>
        <dbReference type="ARBA" id="ARBA00023212"/>
    </source>
</evidence>